<dbReference type="OrthoDB" id="671439at2759"/>
<evidence type="ECO:0000256" key="1">
    <source>
        <dbReference type="ARBA" id="ARBA00009861"/>
    </source>
</evidence>
<evidence type="ECO:0008006" key="5">
    <source>
        <dbReference type="Google" id="ProtNLM"/>
    </source>
</evidence>
<protein>
    <recommendedName>
        <fullName evidence="5">Omega-hydroxypalmitate O-feruloyl transferase</fullName>
    </recommendedName>
</protein>
<gene>
    <name evidence="3" type="ORF">RHSIM_Rhsim09G0030800</name>
</gene>
<reference evidence="3" key="1">
    <citation type="submission" date="2019-11" db="EMBL/GenBank/DDBJ databases">
        <authorList>
            <person name="Liu Y."/>
            <person name="Hou J."/>
            <person name="Li T.-Q."/>
            <person name="Guan C.-H."/>
            <person name="Wu X."/>
            <person name="Wu H.-Z."/>
            <person name="Ling F."/>
            <person name="Zhang R."/>
            <person name="Shi X.-G."/>
            <person name="Ren J.-P."/>
            <person name="Chen E.-F."/>
            <person name="Sun J.-M."/>
        </authorList>
    </citation>
    <scope>NUCLEOTIDE SEQUENCE</scope>
    <source>
        <strain evidence="3">Adult_tree_wgs_1</strain>
        <tissue evidence="3">Leaves</tissue>
    </source>
</reference>
<comment type="caution">
    <text evidence="3">The sequence shown here is derived from an EMBL/GenBank/DDBJ whole genome shotgun (WGS) entry which is preliminary data.</text>
</comment>
<accession>A0A834GFD9</accession>
<dbReference type="AlphaFoldDB" id="A0A834GFD9"/>
<evidence type="ECO:0000256" key="2">
    <source>
        <dbReference type="ARBA" id="ARBA00022679"/>
    </source>
</evidence>
<dbReference type="Pfam" id="PF02458">
    <property type="entry name" value="Transferase"/>
    <property type="match status" value="1"/>
</dbReference>
<comment type="similarity">
    <text evidence="1">Belongs to the plant acyltransferase family.</text>
</comment>
<dbReference type="EMBL" id="WJXA01000009">
    <property type="protein sequence ID" value="KAF7132592.1"/>
    <property type="molecule type" value="Genomic_DNA"/>
</dbReference>
<dbReference type="InterPro" id="IPR023213">
    <property type="entry name" value="CAT-like_dom_sf"/>
</dbReference>
<keyword evidence="4" id="KW-1185">Reference proteome</keyword>
<evidence type="ECO:0000313" key="4">
    <source>
        <dbReference type="Proteomes" id="UP000626092"/>
    </source>
</evidence>
<dbReference type="PANTHER" id="PTHR31642">
    <property type="entry name" value="TRICHOTHECENE 3-O-ACETYLTRANSFERASE"/>
    <property type="match status" value="1"/>
</dbReference>
<sequence>MGMRINSRLELNLEKGEPALVPPAEDTNQKGTLYFLSNIDHRYQVRVRTVYCFKPSHDDRDGGSDDVTEVIRDALSKVLVPYYPVAGRLTTDSDGRLAVDCNDVGAVFVVAKAGCTVEEIGDDTVTMEKLVYDVPAAKHILDVPPLAVQVTKFKDGGFVLGICVNHMIFDGPTAMEFINSWGEIARGLSLKVPPFTDRTLLKARNPPEIEFDHPEFLQMEDISNTSDLYQEELLYKSFCFDVNKLERVKAKAMEDGVLVKCCSTFEAMSGFIWKSRTQALKLKHDQKTKLLLVVDGRSRYDPPLPGNYFGNGIGLTSCICELTEKPVSFAVRLVQEAIQMVTDRYMRSAIDYLEVTRANPSMTLSVLISTWTKLSFDSTDFGWGQPFLAGRASLPGKEVALFLSHPKEKKSINVIVSFPASSMKIFEDVIDI</sequence>
<dbReference type="InterPro" id="IPR050317">
    <property type="entry name" value="Plant_Fungal_Acyltransferase"/>
</dbReference>
<dbReference type="PANTHER" id="PTHR31642:SF310">
    <property type="entry name" value="FATTY ALCOHOL:CAFFEOYL-COA ACYLTRANSFERASE"/>
    <property type="match status" value="1"/>
</dbReference>
<dbReference type="Gene3D" id="3.30.559.10">
    <property type="entry name" value="Chloramphenicol acetyltransferase-like domain"/>
    <property type="match status" value="2"/>
</dbReference>
<keyword evidence="2" id="KW-0808">Transferase</keyword>
<organism evidence="3 4">
    <name type="scientific">Rhododendron simsii</name>
    <name type="common">Sims's rhododendron</name>
    <dbReference type="NCBI Taxonomy" id="118357"/>
    <lineage>
        <taxon>Eukaryota</taxon>
        <taxon>Viridiplantae</taxon>
        <taxon>Streptophyta</taxon>
        <taxon>Embryophyta</taxon>
        <taxon>Tracheophyta</taxon>
        <taxon>Spermatophyta</taxon>
        <taxon>Magnoliopsida</taxon>
        <taxon>eudicotyledons</taxon>
        <taxon>Gunneridae</taxon>
        <taxon>Pentapetalae</taxon>
        <taxon>asterids</taxon>
        <taxon>Ericales</taxon>
        <taxon>Ericaceae</taxon>
        <taxon>Ericoideae</taxon>
        <taxon>Rhodoreae</taxon>
        <taxon>Rhododendron</taxon>
    </lineage>
</organism>
<name>A0A834GFD9_RHOSS</name>
<dbReference type="GO" id="GO:0016747">
    <property type="term" value="F:acyltransferase activity, transferring groups other than amino-acyl groups"/>
    <property type="evidence" value="ECO:0007669"/>
    <property type="project" value="TreeGrafter"/>
</dbReference>
<dbReference type="Proteomes" id="UP000626092">
    <property type="component" value="Unassembled WGS sequence"/>
</dbReference>
<proteinExistence type="inferred from homology"/>
<evidence type="ECO:0000313" key="3">
    <source>
        <dbReference type="EMBL" id="KAF7132592.1"/>
    </source>
</evidence>